<dbReference type="NCBIfam" id="NF041556">
    <property type="entry name" value="tannase_B"/>
    <property type="match status" value="1"/>
</dbReference>
<dbReference type="InterPro" id="IPR029058">
    <property type="entry name" value="AB_hydrolase_fold"/>
</dbReference>
<dbReference type="GO" id="GO:0016787">
    <property type="term" value="F:hydrolase activity"/>
    <property type="evidence" value="ECO:0007669"/>
    <property type="project" value="UniProtKB-KW"/>
</dbReference>
<evidence type="ECO:0000259" key="2">
    <source>
        <dbReference type="Pfam" id="PF20434"/>
    </source>
</evidence>
<dbReference type="InterPro" id="IPR050300">
    <property type="entry name" value="GDXG_lipolytic_enzyme"/>
</dbReference>
<evidence type="ECO:0000256" key="1">
    <source>
        <dbReference type="ARBA" id="ARBA00022801"/>
    </source>
</evidence>
<gene>
    <name evidence="3" type="ORF">A8806_101493</name>
</gene>
<dbReference type="InterPro" id="IPR048124">
    <property type="entry name" value="Tannase_B"/>
</dbReference>
<protein>
    <recommendedName>
        <fullName evidence="2">BD-FAE-like domain-containing protein</fullName>
    </recommendedName>
</protein>
<dbReference type="PANTHER" id="PTHR48081">
    <property type="entry name" value="AB HYDROLASE SUPERFAMILY PROTEIN C4A8.06C"/>
    <property type="match status" value="1"/>
</dbReference>
<dbReference type="InterPro" id="IPR049492">
    <property type="entry name" value="BD-FAE-like_dom"/>
</dbReference>
<keyword evidence="1" id="KW-0378">Hydrolase</keyword>
<dbReference type="Proteomes" id="UP000245845">
    <property type="component" value="Unassembled WGS sequence"/>
</dbReference>
<dbReference type="Gene3D" id="3.40.50.1820">
    <property type="entry name" value="alpha/beta hydrolase"/>
    <property type="match status" value="1"/>
</dbReference>
<dbReference type="PANTHER" id="PTHR48081:SF9">
    <property type="entry name" value="CARBOXYLESTERASE"/>
    <property type="match status" value="1"/>
</dbReference>
<name>A0A2Y9BEP7_9FIRM</name>
<feature type="domain" description="BD-FAE-like" evidence="2">
    <location>
        <begin position="102"/>
        <end position="193"/>
    </location>
</feature>
<keyword evidence="4" id="KW-1185">Reference proteome</keyword>
<dbReference type="RefSeq" id="WP_109729563.1">
    <property type="nucleotide sequence ID" value="NZ_BAAACK010000007.1"/>
</dbReference>
<organism evidence="3 4">
    <name type="scientific">Faecalicatena orotica</name>
    <dbReference type="NCBI Taxonomy" id="1544"/>
    <lineage>
        <taxon>Bacteria</taxon>
        <taxon>Bacillati</taxon>
        <taxon>Bacillota</taxon>
        <taxon>Clostridia</taxon>
        <taxon>Lachnospirales</taxon>
        <taxon>Lachnospiraceae</taxon>
        <taxon>Faecalicatena</taxon>
    </lineage>
</organism>
<evidence type="ECO:0000313" key="4">
    <source>
        <dbReference type="Proteomes" id="UP000245845"/>
    </source>
</evidence>
<reference evidence="3 4" key="1">
    <citation type="submission" date="2018-05" db="EMBL/GenBank/DDBJ databases">
        <title>The Hungate 1000. A catalogue of reference genomes from the rumen microbiome.</title>
        <authorList>
            <person name="Kelly W."/>
        </authorList>
    </citation>
    <scope>NUCLEOTIDE SEQUENCE [LARGE SCALE GENOMIC DNA]</scope>
    <source>
        <strain evidence="3 4">NLAE-zl-C242</strain>
    </source>
</reference>
<dbReference type="OrthoDB" id="923957at2"/>
<dbReference type="SUPFAM" id="SSF53474">
    <property type="entry name" value="alpha/beta-Hydrolases"/>
    <property type="match status" value="1"/>
</dbReference>
<comment type="caution">
    <text evidence="3">The sequence shown here is derived from an EMBL/GenBank/DDBJ whole genome shotgun (WGS) entry which is preliminary data.</text>
</comment>
<evidence type="ECO:0000313" key="3">
    <source>
        <dbReference type="EMBL" id="PWJ32205.1"/>
    </source>
</evidence>
<accession>A0A2Y9BEP7</accession>
<dbReference type="Pfam" id="PF20434">
    <property type="entry name" value="BD-FAE"/>
    <property type="match status" value="1"/>
</dbReference>
<dbReference type="EMBL" id="QGDL01000001">
    <property type="protein sequence ID" value="PWJ32205.1"/>
    <property type="molecule type" value="Genomic_DNA"/>
</dbReference>
<sequence>MKDNLIFDENSYTVEMLELEGKNLVYRAFEGIRYLNRPVDGKMQILSIFVPEVFYKGGSIGAYNLKNAPIFFQNTVGGYMPGPSERPGRNFMGNVNASFEALLHGYVVVSPGVRGRGMKDKSGRYIGTAPAAVCDLKAAVRFLRHNAGSVPGDVGKIISNGTSAGGALSSLLASTGNHPDYEPYLKAMGAAEESDHIFAASCYCPITNLDHADMAYEWEFCGINEYHTMKFGYPESGEDKPEITSVDVCMTDVQKQMSAELKHQFPSYLNSLNLKDEEENKLTLDEHGDGSFKEYIISVAAASVQKELDRGTDLSGLDWISIQDGKVKEIKFDGYIAFRTRMKVTPAFDNTAMGTPENELFGTEDLQYRHFTQYSRKHSEVNGELADEQQIRMMNPMNYIEDKKAEKAKHFRIRHGAVDRDTSLAVSAMLAVKLRNNGVDADLEYPWGIPHAGDYDLEELFTWIDGICR</sequence>
<proteinExistence type="predicted"/>
<dbReference type="AlphaFoldDB" id="A0A2Y9BEP7"/>